<accession>A0ABT0B0C6</accession>
<dbReference type="PANTHER" id="PTHR38468">
    <property type="entry name" value="SLL0939 PROTEIN"/>
    <property type="match status" value="1"/>
</dbReference>
<proteinExistence type="predicted"/>
<dbReference type="PANTHER" id="PTHR38468:SF1">
    <property type="entry name" value="SLL0939 PROTEIN"/>
    <property type="match status" value="1"/>
</dbReference>
<feature type="transmembrane region" description="Helical" evidence="1">
    <location>
        <begin position="52"/>
        <end position="71"/>
    </location>
</feature>
<gene>
    <name evidence="2" type="ORF">MTR64_07380</name>
</gene>
<protein>
    <submittedName>
        <fullName evidence="2">DUF1622 domain-containing protein</fullName>
    </submittedName>
</protein>
<keyword evidence="1" id="KW-1133">Transmembrane helix</keyword>
<evidence type="ECO:0000313" key="3">
    <source>
        <dbReference type="Proteomes" id="UP001162880"/>
    </source>
</evidence>
<dbReference type="EMBL" id="JALHLE010000008">
    <property type="protein sequence ID" value="MCJ2178381.1"/>
    <property type="molecule type" value="Genomic_DNA"/>
</dbReference>
<evidence type="ECO:0000313" key="2">
    <source>
        <dbReference type="EMBL" id="MCJ2178381.1"/>
    </source>
</evidence>
<name>A0ABT0B0C6_9SPHN</name>
<dbReference type="Proteomes" id="UP001162880">
    <property type="component" value="Unassembled WGS sequence"/>
</dbReference>
<evidence type="ECO:0000256" key="1">
    <source>
        <dbReference type="SAM" id="Phobius"/>
    </source>
</evidence>
<keyword evidence="3" id="KW-1185">Reference proteome</keyword>
<keyword evidence="1" id="KW-0812">Transmembrane</keyword>
<feature type="transmembrane region" description="Helical" evidence="1">
    <location>
        <begin position="6"/>
        <end position="31"/>
    </location>
</feature>
<comment type="caution">
    <text evidence="2">The sequence shown here is derived from an EMBL/GenBank/DDBJ whole genome shotgun (WGS) entry which is preliminary data.</text>
</comment>
<keyword evidence="1" id="KW-0472">Membrane</keyword>
<dbReference type="RefSeq" id="WP_243992383.1">
    <property type="nucleotide sequence ID" value="NZ_JALHLE010000008.1"/>
</dbReference>
<dbReference type="InterPro" id="IPR012427">
    <property type="entry name" value="DUF1622"/>
</dbReference>
<dbReference type="Pfam" id="PF07784">
    <property type="entry name" value="DUF1622"/>
    <property type="match status" value="1"/>
</dbReference>
<reference evidence="2" key="1">
    <citation type="submission" date="2022-03" db="EMBL/GenBank/DDBJ databases">
        <title>Identification of a novel bacterium isolated from mangrove sediments.</title>
        <authorList>
            <person name="Pan X."/>
        </authorList>
    </citation>
    <scope>NUCLEOTIDE SEQUENCE</scope>
    <source>
        <strain evidence="2">B2580</strain>
    </source>
</reference>
<organism evidence="2 3">
    <name type="scientific">Novosphingobium album</name>
    <name type="common">ex Hu et al. 2023</name>
    <dbReference type="NCBI Taxonomy" id="2930093"/>
    <lineage>
        <taxon>Bacteria</taxon>
        <taxon>Pseudomonadati</taxon>
        <taxon>Pseudomonadota</taxon>
        <taxon>Alphaproteobacteria</taxon>
        <taxon>Sphingomonadales</taxon>
        <taxon>Sphingomonadaceae</taxon>
        <taxon>Novosphingobium</taxon>
    </lineage>
</organism>
<sequence length="120" mass="13163">MTMEEILMTFASASALMLEGVVAVLVMYGAVEALARMAVHLVVQSESVTRRLIWMRFAQWIILALEFALGADIIRTAISPSWDDVGKLAAIAAIRTGLSFFLERDIEAFEEPDMRGAAEG</sequence>